<feature type="chain" id="PRO_5047383020" evidence="2">
    <location>
        <begin position="25"/>
        <end position="278"/>
    </location>
</feature>
<evidence type="ECO:0000313" key="4">
    <source>
        <dbReference type="EMBL" id="MFC7309937.1"/>
    </source>
</evidence>
<dbReference type="GO" id="GO:0016787">
    <property type="term" value="F:hydrolase activity"/>
    <property type="evidence" value="ECO:0007669"/>
    <property type="project" value="UniProtKB-KW"/>
</dbReference>
<dbReference type="Pfam" id="PF07859">
    <property type="entry name" value="Abhydrolase_3"/>
    <property type="match status" value="1"/>
</dbReference>
<dbReference type="InterPro" id="IPR050300">
    <property type="entry name" value="GDXG_lipolytic_enzyme"/>
</dbReference>
<organism evidence="4 5">
    <name type="scientific">Streptomyces monticola</name>
    <dbReference type="NCBI Taxonomy" id="2666263"/>
    <lineage>
        <taxon>Bacteria</taxon>
        <taxon>Bacillati</taxon>
        <taxon>Actinomycetota</taxon>
        <taxon>Actinomycetes</taxon>
        <taxon>Kitasatosporales</taxon>
        <taxon>Streptomycetaceae</taxon>
        <taxon>Streptomyces</taxon>
    </lineage>
</organism>
<evidence type="ECO:0000313" key="5">
    <source>
        <dbReference type="Proteomes" id="UP001596523"/>
    </source>
</evidence>
<dbReference type="InterPro" id="IPR013094">
    <property type="entry name" value="AB_hydrolase_3"/>
</dbReference>
<reference evidence="5" key="1">
    <citation type="journal article" date="2019" name="Int. J. Syst. Evol. Microbiol.">
        <title>The Global Catalogue of Microorganisms (GCM) 10K type strain sequencing project: providing services to taxonomists for standard genome sequencing and annotation.</title>
        <authorList>
            <consortium name="The Broad Institute Genomics Platform"/>
            <consortium name="The Broad Institute Genome Sequencing Center for Infectious Disease"/>
            <person name="Wu L."/>
            <person name="Ma J."/>
        </authorList>
    </citation>
    <scope>NUCLEOTIDE SEQUENCE [LARGE SCALE GENOMIC DNA]</scope>
    <source>
        <strain evidence="5">SYNS20</strain>
    </source>
</reference>
<evidence type="ECO:0000256" key="2">
    <source>
        <dbReference type="SAM" id="SignalP"/>
    </source>
</evidence>
<dbReference type="Gene3D" id="3.40.50.1820">
    <property type="entry name" value="alpha/beta hydrolase"/>
    <property type="match status" value="1"/>
</dbReference>
<protein>
    <submittedName>
        <fullName evidence="4">Alpha/beta hydrolase family protein</fullName>
        <ecNumber evidence="4">3.4.-.-</ecNumber>
    </submittedName>
</protein>
<sequence>MRRALLALAVCGALLSGSSAAVQAAPGPVVRAYPYGPHPRQTVAVYGPSGERRPALVIVHGGYWAEDTDWSSQARWFAERGFTVYDSDYRLNSDARWPAQRADLLAALRWVSARHGGAPPLVVGSSAGGQIATVTGAYGAGRTRVRGVVALSPVATPYRAWADGARPKARPEQRRLRREARELAGCDPDKGGRKCWEQWGDMAARTHASGSEDAPLLLVHSARDFVPPAHSADVAAAQRVAGGRDVTVRVERGAAHGGALLESAKVRKAVLGWLRARA</sequence>
<dbReference type="RefSeq" id="WP_381839496.1">
    <property type="nucleotide sequence ID" value="NZ_JBHTCF010000026.1"/>
</dbReference>
<feature type="signal peptide" evidence="2">
    <location>
        <begin position="1"/>
        <end position="24"/>
    </location>
</feature>
<dbReference type="EC" id="3.4.-.-" evidence="4"/>
<feature type="domain" description="Alpha/beta hydrolase fold-3" evidence="3">
    <location>
        <begin position="56"/>
        <end position="257"/>
    </location>
</feature>
<accession>A0ABW2JWS4</accession>
<dbReference type="PANTHER" id="PTHR48081">
    <property type="entry name" value="AB HYDROLASE SUPERFAMILY PROTEIN C4A8.06C"/>
    <property type="match status" value="1"/>
</dbReference>
<keyword evidence="2" id="KW-0732">Signal</keyword>
<dbReference type="Proteomes" id="UP001596523">
    <property type="component" value="Unassembled WGS sequence"/>
</dbReference>
<comment type="caution">
    <text evidence="4">The sequence shown here is derived from an EMBL/GenBank/DDBJ whole genome shotgun (WGS) entry which is preliminary data.</text>
</comment>
<dbReference type="EMBL" id="JBHTCF010000026">
    <property type="protein sequence ID" value="MFC7309937.1"/>
    <property type="molecule type" value="Genomic_DNA"/>
</dbReference>
<keyword evidence="5" id="KW-1185">Reference proteome</keyword>
<evidence type="ECO:0000256" key="1">
    <source>
        <dbReference type="ARBA" id="ARBA00022801"/>
    </source>
</evidence>
<dbReference type="SUPFAM" id="SSF53474">
    <property type="entry name" value="alpha/beta-Hydrolases"/>
    <property type="match status" value="1"/>
</dbReference>
<gene>
    <name evidence="4" type="ORF">ACFQVC_37695</name>
</gene>
<evidence type="ECO:0000259" key="3">
    <source>
        <dbReference type="Pfam" id="PF07859"/>
    </source>
</evidence>
<dbReference type="InterPro" id="IPR029058">
    <property type="entry name" value="AB_hydrolase_fold"/>
</dbReference>
<keyword evidence="1 4" id="KW-0378">Hydrolase</keyword>
<name>A0ABW2JWS4_9ACTN</name>
<proteinExistence type="predicted"/>